<comment type="similarity">
    <text evidence="1">Belongs to the AHA1 family.</text>
</comment>
<dbReference type="SUPFAM" id="SSF55961">
    <property type="entry name" value="Bet v1-like"/>
    <property type="match status" value="1"/>
</dbReference>
<name>A0ABV2UMV9_9ACTN</name>
<dbReference type="Pfam" id="PF08327">
    <property type="entry name" value="AHSA1"/>
    <property type="match status" value="1"/>
</dbReference>
<comment type="caution">
    <text evidence="3">The sequence shown here is derived from an EMBL/GenBank/DDBJ whole genome shotgun (WGS) entry which is preliminary data.</text>
</comment>
<dbReference type="RefSeq" id="WP_356713606.1">
    <property type="nucleotide sequence ID" value="NZ_JBEXIP010000098.1"/>
</dbReference>
<keyword evidence="4" id="KW-1185">Reference proteome</keyword>
<organism evidence="3 4">
    <name type="scientific">Streptomyces sp. 900116325</name>
    <dbReference type="NCBI Taxonomy" id="3154295"/>
    <lineage>
        <taxon>Bacteria</taxon>
        <taxon>Bacillati</taxon>
        <taxon>Actinomycetota</taxon>
        <taxon>Actinomycetes</taxon>
        <taxon>Kitasatosporales</taxon>
        <taxon>Streptomycetaceae</taxon>
        <taxon>Streptomyces</taxon>
    </lineage>
</organism>
<evidence type="ECO:0000259" key="2">
    <source>
        <dbReference type="Pfam" id="PF08327"/>
    </source>
</evidence>
<dbReference type="Gene3D" id="3.30.530.20">
    <property type="match status" value="1"/>
</dbReference>
<evidence type="ECO:0000313" key="3">
    <source>
        <dbReference type="EMBL" id="MET8439190.1"/>
    </source>
</evidence>
<accession>A0ABV2UMV9</accession>
<dbReference type="InterPro" id="IPR023393">
    <property type="entry name" value="START-like_dom_sf"/>
</dbReference>
<evidence type="ECO:0000313" key="4">
    <source>
        <dbReference type="Proteomes" id="UP001550044"/>
    </source>
</evidence>
<reference evidence="3 4" key="1">
    <citation type="submission" date="2024-06" db="EMBL/GenBank/DDBJ databases">
        <title>The Natural Products Discovery Center: Release of the First 8490 Sequenced Strains for Exploring Actinobacteria Biosynthetic Diversity.</title>
        <authorList>
            <person name="Kalkreuter E."/>
            <person name="Kautsar S.A."/>
            <person name="Yang D."/>
            <person name="Bader C.D."/>
            <person name="Teijaro C.N."/>
            <person name="Fluegel L."/>
            <person name="Davis C.M."/>
            <person name="Simpson J.R."/>
            <person name="Lauterbach L."/>
            <person name="Steele A.D."/>
            <person name="Gui C."/>
            <person name="Meng S."/>
            <person name="Li G."/>
            <person name="Viehrig K."/>
            <person name="Ye F."/>
            <person name="Su P."/>
            <person name="Kiefer A.F."/>
            <person name="Nichols A."/>
            <person name="Cepeda A.J."/>
            <person name="Yan W."/>
            <person name="Fan B."/>
            <person name="Jiang Y."/>
            <person name="Adhikari A."/>
            <person name="Zheng C.-J."/>
            <person name="Schuster L."/>
            <person name="Cowan T.M."/>
            <person name="Smanski M.J."/>
            <person name="Chevrette M.G."/>
            <person name="De Carvalho L.P.S."/>
            <person name="Shen B."/>
        </authorList>
    </citation>
    <scope>NUCLEOTIDE SEQUENCE [LARGE SCALE GENOMIC DNA]</scope>
    <source>
        <strain evidence="3 4">NPDC005137</strain>
    </source>
</reference>
<evidence type="ECO:0000256" key="1">
    <source>
        <dbReference type="ARBA" id="ARBA00006817"/>
    </source>
</evidence>
<dbReference type="EMBL" id="JBEXIP010000098">
    <property type="protein sequence ID" value="MET8439190.1"/>
    <property type="molecule type" value="Genomic_DNA"/>
</dbReference>
<dbReference type="Proteomes" id="UP001550044">
    <property type="component" value="Unassembled WGS sequence"/>
</dbReference>
<sequence length="161" mass="17814">MAVRHHLIDHPPPAVWAALEEETLYGEWVAGTSSTQSERGRWPQIGSSITYMVRVGPKEFQGRTTVRRIDRPHALELEADGGPLGTARIAFDIRPWGDDRTLVILDEHPLQGFGGTLHNTVLDAVLQVRHRTMLARLAKVVDDVSAKRDTGGPPFTAQPPE</sequence>
<protein>
    <submittedName>
        <fullName evidence="3">SRPBCC family protein</fullName>
    </submittedName>
</protein>
<feature type="domain" description="Activator of Hsp90 ATPase homologue 1/2-like C-terminal" evidence="2">
    <location>
        <begin position="9"/>
        <end position="113"/>
    </location>
</feature>
<dbReference type="CDD" id="cd07812">
    <property type="entry name" value="SRPBCC"/>
    <property type="match status" value="1"/>
</dbReference>
<gene>
    <name evidence="3" type="ORF">ABZV61_42420</name>
</gene>
<dbReference type="InterPro" id="IPR013538">
    <property type="entry name" value="ASHA1/2-like_C"/>
</dbReference>
<proteinExistence type="inferred from homology"/>